<dbReference type="EMBL" id="ASYR01000044">
    <property type="protein sequence ID" value="KAF0646886.1"/>
    <property type="molecule type" value="Genomic_DNA"/>
</dbReference>
<keyword evidence="3" id="KW-1185">Reference proteome</keyword>
<name>A0ABQ6XM90_STRFR</name>
<accession>A0ABQ6XM90</accession>
<organism evidence="2 3">
    <name type="scientific">Streptomyces fradiae ATCC 10745 = DSM 40063</name>
    <dbReference type="NCBI Taxonomy" id="1319510"/>
    <lineage>
        <taxon>Bacteria</taxon>
        <taxon>Bacillati</taxon>
        <taxon>Actinomycetota</taxon>
        <taxon>Actinomycetes</taxon>
        <taxon>Kitasatosporales</taxon>
        <taxon>Streptomycetaceae</taxon>
        <taxon>Streptomyces</taxon>
    </lineage>
</organism>
<evidence type="ECO:0000313" key="2">
    <source>
        <dbReference type="EMBL" id="KAF0646886.1"/>
    </source>
</evidence>
<feature type="region of interest" description="Disordered" evidence="1">
    <location>
        <begin position="31"/>
        <end position="58"/>
    </location>
</feature>
<evidence type="ECO:0000313" key="3">
    <source>
        <dbReference type="Proteomes" id="UP000731519"/>
    </source>
</evidence>
<sequence>MKAARAGRTFSTLSAASNSSLTTCLARSRTLCASPEPSPPRRAGSATKLADTAEEVAE</sequence>
<evidence type="ECO:0000256" key="1">
    <source>
        <dbReference type="SAM" id="MobiDB-lite"/>
    </source>
</evidence>
<gene>
    <name evidence="2" type="ORF">K701_26125</name>
</gene>
<dbReference type="Proteomes" id="UP000731519">
    <property type="component" value="Unassembled WGS sequence"/>
</dbReference>
<comment type="caution">
    <text evidence="2">The sequence shown here is derived from an EMBL/GenBank/DDBJ whole genome shotgun (WGS) entry which is preliminary data.</text>
</comment>
<proteinExistence type="predicted"/>
<protein>
    <submittedName>
        <fullName evidence="2">Uncharacterized protein</fullName>
    </submittedName>
</protein>
<reference evidence="2 3" key="1">
    <citation type="submission" date="2013-05" db="EMBL/GenBank/DDBJ databases">
        <title>Genome Sequence of Streptomyces fradiae.</title>
        <authorList>
            <person name="Kirby R."/>
        </authorList>
    </citation>
    <scope>NUCLEOTIDE SEQUENCE [LARGE SCALE GENOMIC DNA]</scope>
    <source>
        <strain evidence="2 3">ATCC 10745</strain>
    </source>
</reference>